<feature type="transmembrane region" description="Helical" evidence="4">
    <location>
        <begin position="45"/>
        <end position="67"/>
    </location>
</feature>
<keyword evidence="1 7" id="KW-0808">Transferase</keyword>
<dbReference type="PANTHER" id="PTHR24421:SF61">
    <property type="entry name" value="OXYGEN SENSOR HISTIDINE KINASE NREB"/>
    <property type="match status" value="1"/>
</dbReference>
<feature type="transmembrane region" description="Helical" evidence="4">
    <location>
        <begin position="156"/>
        <end position="177"/>
    </location>
</feature>
<dbReference type="STRING" id="1072256.CUTER_02190"/>
<reference evidence="8" key="2">
    <citation type="submission" date="2015-05" db="EMBL/GenBank/DDBJ databases">
        <title>Complete genome sequence of Corynebacterium uterequi DSM 45634, isolated from the uterus of a maiden mare.</title>
        <authorList>
            <person name="Ruckert C."/>
            <person name="Albersmeier A."/>
            <person name="Winkler A."/>
            <person name="Tauch A."/>
        </authorList>
    </citation>
    <scope>NUCLEOTIDE SEQUENCE [LARGE SCALE GENOMIC DNA]</scope>
    <source>
        <strain evidence="8">DSM 45634</strain>
    </source>
</reference>
<feature type="domain" description="Phage shock protein PspC N-terminal" evidence="6">
    <location>
        <begin position="18"/>
        <end position="70"/>
    </location>
</feature>
<evidence type="ECO:0000256" key="1">
    <source>
        <dbReference type="ARBA" id="ARBA00022679"/>
    </source>
</evidence>
<evidence type="ECO:0000313" key="8">
    <source>
        <dbReference type="Proteomes" id="UP000035548"/>
    </source>
</evidence>
<reference evidence="7 8" key="1">
    <citation type="journal article" date="2015" name="Genome Announc.">
        <title>Virulence Factor Genes Detected in the Complete Genome Sequence of Corynebacterium uterequi DSM 45634, Isolated from the Uterus of a Maiden Mare.</title>
        <authorList>
            <person name="Ruckert C."/>
            <person name="Kriete M."/>
            <person name="Jaenicke S."/>
            <person name="Winkler A."/>
            <person name="Tauch A."/>
        </authorList>
    </citation>
    <scope>NUCLEOTIDE SEQUENCE [LARGE SCALE GENOMIC DNA]</scope>
    <source>
        <strain evidence="7 8">DSM 45634</strain>
    </source>
</reference>
<dbReference type="InterPro" id="IPR050482">
    <property type="entry name" value="Sensor_HK_TwoCompSys"/>
</dbReference>
<evidence type="ECO:0000256" key="4">
    <source>
        <dbReference type="SAM" id="Phobius"/>
    </source>
</evidence>
<dbReference type="Pfam" id="PF04024">
    <property type="entry name" value="PspC"/>
    <property type="match status" value="1"/>
</dbReference>
<dbReference type="PATRIC" id="fig|1072256.5.peg.433"/>
<evidence type="ECO:0000256" key="2">
    <source>
        <dbReference type="ARBA" id="ARBA00022777"/>
    </source>
</evidence>
<evidence type="ECO:0000259" key="6">
    <source>
        <dbReference type="Pfam" id="PF04024"/>
    </source>
</evidence>
<protein>
    <submittedName>
        <fullName evidence="7">Phage shock protein C (PspC) family protein</fullName>
        <ecNumber evidence="7">2.7.13.3</ecNumber>
    </submittedName>
</protein>
<keyword evidence="4" id="KW-0812">Transmembrane</keyword>
<organism evidence="7 8">
    <name type="scientific">Corynebacterium uterequi</name>
    <dbReference type="NCBI Taxonomy" id="1072256"/>
    <lineage>
        <taxon>Bacteria</taxon>
        <taxon>Bacillati</taxon>
        <taxon>Actinomycetota</taxon>
        <taxon>Actinomycetes</taxon>
        <taxon>Mycobacteriales</taxon>
        <taxon>Corynebacteriaceae</taxon>
        <taxon>Corynebacterium</taxon>
    </lineage>
</organism>
<gene>
    <name evidence="7" type="ORF">CUTER_02190</name>
</gene>
<dbReference type="InterPro" id="IPR036890">
    <property type="entry name" value="HATPase_C_sf"/>
</dbReference>
<dbReference type="Pfam" id="PF02518">
    <property type="entry name" value="HATPase_c"/>
    <property type="match status" value="1"/>
</dbReference>
<dbReference type="InterPro" id="IPR003594">
    <property type="entry name" value="HATPase_dom"/>
</dbReference>
<evidence type="ECO:0000256" key="3">
    <source>
        <dbReference type="ARBA" id="ARBA00023012"/>
    </source>
</evidence>
<dbReference type="Gene3D" id="3.30.565.10">
    <property type="entry name" value="Histidine kinase-like ATPase, C-terminal domain"/>
    <property type="match status" value="1"/>
</dbReference>
<dbReference type="SUPFAM" id="SSF55874">
    <property type="entry name" value="ATPase domain of HSP90 chaperone/DNA topoisomerase II/histidine kinase"/>
    <property type="match status" value="1"/>
</dbReference>
<feature type="transmembrane region" description="Helical" evidence="4">
    <location>
        <begin position="98"/>
        <end position="117"/>
    </location>
</feature>
<keyword evidence="8" id="KW-1185">Reference proteome</keyword>
<dbReference type="GO" id="GO:0004673">
    <property type="term" value="F:protein histidine kinase activity"/>
    <property type="evidence" value="ECO:0007669"/>
    <property type="project" value="UniProtKB-EC"/>
</dbReference>
<dbReference type="Proteomes" id="UP000035548">
    <property type="component" value="Chromosome"/>
</dbReference>
<dbReference type="GO" id="GO:0000160">
    <property type="term" value="P:phosphorelay signal transduction system"/>
    <property type="evidence" value="ECO:0007669"/>
    <property type="project" value="UniProtKB-KW"/>
</dbReference>
<feature type="domain" description="Histidine kinase/HSP90-like ATPase" evidence="5">
    <location>
        <begin position="314"/>
        <end position="401"/>
    </location>
</feature>
<dbReference type="InterPro" id="IPR007168">
    <property type="entry name" value="Phageshock_PspC_N"/>
</dbReference>
<feature type="transmembrane region" description="Helical" evidence="4">
    <location>
        <begin position="183"/>
        <end position="205"/>
    </location>
</feature>
<name>A0A0G3HEQ2_9CORY</name>
<dbReference type="EC" id="2.7.13.3" evidence="7"/>
<dbReference type="EMBL" id="CP011546">
    <property type="protein sequence ID" value="AKK10453.1"/>
    <property type="molecule type" value="Genomic_DNA"/>
</dbReference>
<dbReference type="PANTHER" id="PTHR24421">
    <property type="entry name" value="NITRATE/NITRITE SENSOR PROTEIN NARX-RELATED"/>
    <property type="match status" value="1"/>
</dbReference>
<evidence type="ECO:0000313" key="7">
    <source>
        <dbReference type="EMBL" id="AKK10453.1"/>
    </source>
</evidence>
<proteinExistence type="predicted"/>
<keyword evidence="4" id="KW-0472">Membrane</keyword>
<dbReference type="KEGG" id="cut:CUTER_02190"/>
<keyword evidence="3" id="KW-0902">Two-component regulatory system</keyword>
<keyword evidence="4" id="KW-1133">Transmembrane helix</keyword>
<accession>A0A0G3HEQ2</accession>
<dbReference type="CDD" id="cd16917">
    <property type="entry name" value="HATPase_UhpB-NarQ-NarX-like"/>
    <property type="match status" value="1"/>
</dbReference>
<evidence type="ECO:0000259" key="5">
    <source>
        <dbReference type="Pfam" id="PF02518"/>
    </source>
</evidence>
<sequence>MTAMNTPYYVAPGPAYPTFVRPRSPRVIAGVASGLALQVRVDVTYVRIALVLASGLFGFGVMAYLSLWAFSANGPSEPDAREALRARVPNHLDLRWEWVVNAALVLAVAVLIGTMGATNGLTLAPRVLIVPVLVVGLGTALAWFAYDRGGRSRWAIASWVAGVGLVIAGVTVAVVRWHVGGMLGALMAVLFTATGVGVLAGPAIMRLWESQAQSRADAAAAEQRAAIAARLHDSVLQTLALIQKRADDPSQVIRLARAQERELRGWLFDPAEHPGARTVFAALAEAAGEVEDLLGVRIAPVTVGEDRQLDEPAEAIVRAAREAMLNAAKHAQVDSVDVYAEHVGGVLSVFVRDRGVGFDLAAMEPDRHGVRESIIARVERVGGQARVFSTPGEGTEVELTLS</sequence>
<keyword evidence="2" id="KW-0418">Kinase</keyword>
<feature type="transmembrane region" description="Helical" evidence="4">
    <location>
        <begin position="123"/>
        <end position="144"/>
    </location>
</feature>
<dbReference type="AlphaFoldDB" id="A0A0G3HEQ2"/>